<sequence length="339" mass="36369">MLSRISSRPLHSLPLRSAACGASGVYGRATAPTRKLHHDRRAFHSQQPRLDSSPTFQAHSRVTSPSPLEATSNASAVVVNTDPNTGIATLTLRNNPVNSLTTEFMSEIAAAVQELSAGYPDVDGGARALLVRSECKAFSAGLNLESIAGASEESLRPLSLALRKLVLAFLTTPLPTVAEVTGSAIAGGAVIAMLCDQRVGLNDAKMRIGLSETSVGLPPPRFVTALAEDILGKRGAYRHLMLGSLLSPEDALTAGYLDAVHADQTSVSSDAQSRLTHLARIQAHARYSAKLQLRRSVFWALGEDEDAFVAEMWELVSDPRTQEAVGRTWEELQKKKRAR</sequence>
<dbReference type="Pfam" id="PF00378">
    <property type="entry name" value="ECH_1"/>
    <property type="match status" value="1"/>
</dbReference>
<accession>A0A139A5T7</accession>
<gene>
    <name evidence="2" type="ORF">M427DRAFT_137432</name>
</gene>
<dbReference type="STRING" id="1344416.A0A139A5T7"/>
<keyword evidence="3" id="KW-1185">Reference proteome</keyword>
<reference evidence="2 3" key="1">
    <citation type="journal article" date="2015" name="Genome Biol. Evol.">
        <title>Phylogenomic analyses indicate that early fungi evolved digesting cell walls of algal ancestors of land plants.</title>
        <authorList>
            <person name="Chang Y."/>
            <person name="Wang S."/>
            <person name="Sekimoto S."/>
            <person name="Aerts A.L."/>
            <person name="Choi C."/>
            <person name="Clum A."/>
            <person name="LaButti K.M."/>
            <person name="Lindquist E.A."/>
            <person name="Yee Ngan C."/>
            <person name="Ohm R.A."/>
            <person name="Salamov A.A."/>
            <person name="Grigoriev I.V."/>
            <person name="Spatafora J.W."/>
            <person name="Berbee M.L."/>
        </authorList>
    </citation>
    <scope>NUCLEOTIDE SEQUENCE [LARGE SCALE GENOMIC DNA]</scope>
    <source>
        <strain evidence="2 3">JEL478</strain>
    </source>
</reference>
<feature type="region of interest" description="Disordered" evidence="1">
    <location>
        <begin position="38"/>
        <end position="72"/>
    </location>
</feature>
<dbReference type="InterPro" id="IPR001753">
    <property type="entry name" value="Enoyl-CoA_hydra/iso"/>
</dbReference>
<dbReference type="PANTHER" id="PTHR11941:SF45">
    <property type="entry name" value="ENOYL-COA DELTA ISOMERASE 1, MITOCHONDRIAL"/>
    <property type="match status" value="1"/>
</dbReference>
<dbReference type="Gene3D" id="3.90.226.10">
    <property type="entry name" value="2-enoyl-CoA Hydratase, Chain A, domain 1"/>
    <property type="match status" value="1"/>
</dbReference>
<name>A0A139A5T7_GONPJ</name>
<dbReference type="PANTHER" id="PTHR11941">
    <property type="entry name" value="ENOYL-COA HYDRATASE-RELATED"/>
    <property type="match status" value="1"/>
</dbReference>
<dbReference type="EMBL" id="KQ965790">
    <property type="protein sequence ID" value="KXS12192.1"/>
    <property type="molecule type" value="Genomic_DNA"/>
</dbReference>
<dbReference type="GO" id="GO:0005739">
    <property type="term" value="C:mitochondrion"/>
    <property type="evidence" value="ECO:0007669"/>
    <property type="project" value="TreeGrafter"/>
</dbReference>
<dbReference type="CDD" id="cd06558">
    <property type="entry name" value="crotonase-like"/>
    <property type="match status" value="1"/>
</dbReference>
<evidence type="ECO:0000313" key="3">
    <source>
        <dbReference type="Proteomes" id="UP000070544"/>
    </source>
</evidence>
<dbReference type="SUPFAM" id="SSF52096">
    <property type="entry name" value="ClpP/crotonase"/>
    <property type="match status" value="1"/>
</dbReference>
<evidence type="ECO:0000313" key="2">
    <source>
        <dbReference type="EMBL" id="KXS12192.1"/>
    </source>
</evidence>
<dbReference type="InterPro" id="IPR029045">
    <property type="entry name" value="ClpP/crotonase-like_dom_sf"/>
</dbReference>
<evidence type="ECO:0000256" key="1">
    <source>
        <dbReference type="SAM" id="MobiDB-lite"/>
    </source>
</evidence>
<dbReference type="AlphaFoldDB" id="A0A139A5T7"/>
<feature type="compositionally biased region" description="Polar residues" evidence="1">
    <location>
        <begin position="44"/>
        <end position="72"/>
    </location>
</feature>
<dbReference type="GO" id="GO:0006635">
    <property type="term" value="P:fatty acid beta-oxidation"/>
    <property type="evidence" value="ECO:0007669"/>
    <property type="project" value="TreeGrafter"/>
</dbReference>
<dbReference type="OrthoDB" id="410701at2759"/>
<organism evidence="2 3">
    <name type="scientific">Gonapodya prolifera (strain JEL478)</name>
    <name type="common">Monoblepharis prolifera</name>
    <dbReference type="NCBI Taxonomy" id="1344416"/>
    <lineage>
        <taxon>Eukaryota</taxon>
        <taxon>Fungi</taxon>
        <taxon>Fungi incertae sedis</taxon>
        <taxon>Chytridiomycota</taxon>
        <taxon>Chytridiomycota incertae sedis</taxon>
        <taxon>Monoblepharidomycetes</taxon>
        <taxon>Monoblepharidales</taxon>
        <taxon>Gonapodyaceae</taxon>
        <taxon>Gonapodya</taxon>
    </lineage>
</organism>
<protein>
    <submittedName>
        <fullName evidence="2">ClpP/crotonase</fullName>
    </submittedName>
</protein>
<dbReference type="Proteomes" id="UP000070544">
    <property type="component" value="Unassembled WGS sequence"/>
</dbReference>
<proteinExistence type="predicted"/>